<dbReference type="EMBL" id="CP022115">
    <property type="protein sequence ID" value="ASJ24287.1"/>
    <property type="molecule type" value="Genomic_DNA"/>
</dbReference>
<feature type="compositionally biased region" description="Low complexity" evidence="1">
    <location>
        <begin position="1731"/>
        <end position="1743"/>
    </location>
</feature>
<dbReference type="GO" id="GO:0003824">
    <property type="term" value="F:catalytic activity"/>
    <property type="evidence" value="ECO:0007669"/>
    <property type="project" value="UniProtKB-ARBA"/>
</dbReference>
<dbReference type="RefSeq" id="WP_088860642.1">
    <property type="nucleotide sequence ID" value="NZ_CP022115.1"/>
</dbReference>
<evidence type="ECO:0000313" key="4">
    <source>
        <dbReference type="Proteomes" id="UP000197424"/>
    </source>
</evidence>
<reference evidence="4" key="1">
    <citation type="submission" date="2017-06" db="EMBL/GenBank/DDBJ databases">
        <title>Whole genome sequence of Laribacter hongkongensis LHGZ1.</title>
        <authorList>
            <person name="Chen D."/>
            <person name="Wu H."/>
            <person name="Chen J."/>
        </authorList>
    </citation>
    <scope>NUCLEOTIDE SEQUENCE [LARGE SCALE GENOMIC DNA]</scope>
    <source>
        <strain evidence="4">LHGZ1</strain>
    </source>
</reference>
<dbReference type="InterPro" id="IPR011050">
    <property type="entry name" value="Pectin_lyase_fold/virulence"/>
</dbReference>
<dbReference type="Proteomes" id="UP000197424">
    <property type="component" value="Chromosome"/>
</dbReference>
<dbReference type="InterPro" id="IPR044927">
    <property type="entry name" value="Endonuclea_NS_2"/>
</dbReference>
<dbReference type="Gene3D" id="3.40.570.10">
    <property type="entry name" value="Extracellular Endonuclease, subunit A"/>
    <property type="match status" value="1"/>
</dbReference>
<feature type="compositionally biased region" description="Polar residues" evidence="1">
    <location>
        <begin position="1172"/>
        <end position="1190"/>
    </location>
</feature>
<dbReference type="SMART" id="SM00912">
    <property type="entry name" value="Haemagg_act"/>
    <property type="match status" value="1"/>
</dbReference>
<feature type="region of interest" description="Disordered" evidence="1">
    <location>
        <begin position="1154"/>
        <end position="1190"/>
    </location>
</feature>
<dbReference type="Pfam" id="PF05860">
    <property type="entry name" value="TPS"/>
    <property type="match status" value="1"/>
</dbReference>
<dbReference type="NCBIfam" id="TIGR01901">
    <property type="entry name" value="adhes_NPXG"/>
    <property type="match status" value="1"/>
</dbReference>
<dbReference type="Pfam" id="PF13930">
    <property type="entry name" value="Endonuclea_NS_2"/>
    <property type="match status" value="1"/>
</dbReference>
<accession>A0A248LHQ8</accession>
<name>A0A248LHQ8_9NEIS</name>
<dbReference type="OrthoDB" id="5666689at2"/>
<sequence>MNQFLYRVIFSPARGQSMVVAETVISHAASGQACRTRSSRRPGLWVTLRPVCLALSWSWAGVMLPVATGHAQVIADPAAPKNQQPTILNAPNGVPLVNIQSPSAAGVSRNTYRQFDVHAQGVILNNARQSAQTRLGGWVQGNPWLAAGSARVILNEVNASHPSQLRGYIEVAGSRAQVIVANPAGISCDGCGFINANRATLTTGQPLLDQGRLEGYRTAQGVIDIHGTGLDGRQTDFTELIARAVEVNASIWAQDLKLQTGASEVDAGLTHATPLPGNGPAPAYLLDVAQLGGMYAGKIALVGNEHGVGVRNAGLVHASAGDLTLSIDGHLDNARSGVLQSAGRTRIDTPEHTTTNRGVIDGASTRVTARQLDNPGTGRLYGNHVSIEAGTLLNREESLDGMTPQAATIAARERLDIGVQTLINREQALIFSAGDQEQALNIGGALDENGHATGQAALVHNASATIESLGGMQIASARLTNSNEHFASDEFQVGPSRSMSYIQPQGDPNRYEAGNFVWEGWSRAGRYRWKNDPPPNDSGVPGASPLPRVGEQACTGTEGIDETCIRLPGADYLADNPAWQYFGLTPPEPEPGKPEEARFATPAEYQEALAQWGIRHTAWETDTASRYDTLDARIDSYNDGFASREIRDWTQFHVTRTEYETRVVSSAPAVIRAAGNLTLTGNELVNDRSQILAGRALRGDLHTLDNLDAIGTYRVNETGTSQYTYSRWRGGFKRYHERKWDSLLAYTPADELTRYGLDVVEAREYASLTGGHDASRASQGLPDSSLFQLNPGSDRYFIETDPRFADYRNWLSSDYLLQAMAVDPATVQKRLGDGFYEQKLVREQIGQLTGRRFLEGHASDEAQYQALLQNGATLAMAWGLRPGVELTPEQVARLTSDIVWLVEEPFTLPDGSVTQALVPRVYVKVRPDDLDGRGTLIAADQLELNLQQDLRNQGTLAGRTLVQVTGDNLRNAGGRILADTVALQARTDLDNQGGRLQADSMLLASAGRDINVSSTTYSDARQAGASSFSRTGIDRIASVYVGNTDGQLLLQAGQDIHLNAAQIVNDGSAGLTQLSAGRNLELGTVRVAEQENNVLNAGNYLKQGETRDVGTRIQSRGDISLLAGQDISTRAASIHSEQGVITLAAAGDISIASGEASQNWSEGRQHTRRGTLKSSTTTTRDSQEQTRALGSTLSGQSVIVEGNNLDITGSHVVSTVGTVLVAGNDIRIGSATDTSSESHFRDEKKSGLFSSGGIGFTIGTQQQSADNQNTATHAAASTVGATSGDVTISAGNNYKQDGSHVVAPQGNIDIAAKKIDILEAQETSHGTYETKFKQSGLTVTVTAPLVSAIQTAQQMKVAAGKTDDERLQVLAGATTALAARNSYDSIAADPMAAGGVSVSITLGGSKSESKQTRDGTHAAGSTVAAGSNVTIRATGAGQDSNLTVQGSDVKAGNDVTLQADGDIRLLAAKNTAEQHSTNNSQSGGVGVAINIGSNGMALGFTANASAARGKADGSDVTWTNSHVNAGNTLTLQSGDDTTLRGAGVTGKQVIADIGGNLGIESLQDTSKYKSKDGSIGGSVTVGAGFSASANVGQQKINSDFASVTEQSGIKAGDGGFQVNVKGNTDLKGGVIASTDKAVQGGNNSLTTGTLTQSDIENHADYSASSVSLGGGYSQGGGGMIPLGDGGNATAGGVGTTQQGQAATGDKVPGSDLPTSGGNGQGFSATPPIVMGASGSASSTTRSGVSGGAITITNGDKQKALTGKDTTETVAGLNRDVSTDRDSTNALQPIFNEQEIKAGFEIAGALARETGTFLANRAQESTQAKAELDRELAKPEGERNSARINELTQTLRNNATWEMGGTGRTVLTAITAAAGGNVTGSTTQMLQGAAVNYLQGLGTQQVKEIADKLDSETARAALQGLVACAGAAAQSQSCGAGATGAAASVVLNNLLDSLSKKDAGSLTPEERETRSNLVASIVAGTVATAGGDAVVANTAAKIESENNGVFVIPLALELIDKGITAYDAWQLEKAVREGRTEDAKEIAAGIAFGLATEAVPGNKVLQKLGGLLKKTKIGDDVVKGAAELLARNEKIAADLIERADVSQVKQIATGSKGNWDKAINGKLEPRTAYVLDNGHAYITDASGRVKAVEGQLSLNKMDRNGYQQGCTGKCGNVGDDGGHLIASSLGGAGDKINMVPQASKLNRGDWRKMEDELRQALKEGKSVNVKIDIVYPSTGGPRPTEFKISAIVDGEPFAYKFKQ</sequence>
<feature type="compositionally biased region" description="Low complexity" evidence="1">
    <location>
        <begin position="1695"/>
        <end position="1704"/>
    </location>
</feature>
<dbReference type="Pfam" id="PF13018">
    <property type="entry name" value="ESPR"/>
    <property type="match status" value="1"/>
</dbReference>
<dbReference type="InterPro" id="IPR044925">
    <property type="entry name" value="His-Me_finger_sf"/>
</dbReference>
<feature type="region of interest" description="Disordered" evidence="1">
    <location>
        <begin position="1679"/>
        <end position="1751"/>
    </location>
</feature>
<dbReference type="InterPro" id="IPR024973">
    <property type="entry name" value="ESPR"/>
</dbReference>
<protein>
    <submittedName>
        <fullName evidence="3">Filamentous hemagglutinin/adhesin</fullName>
    </submittedName>
</protein>
<organism evidence="3 4">
    <name type="scientific">Laribacter hongkongensis</name>
    <dbReference type="NCBI Taxonomy" id="168471"/>
    <lineage>
        <taxon>Bacteria</taxon>
        <taxon>Pseudomonadati</taxon>
        <taxon>Pseudomonadota</taxon>
        <taxon>Betaproteobacteria</taxon>
        <taxon>Neisseriales</taxon>
        <taxon>Aquaspirillaceae</taxon>
        <taxon>Laribacter</taxon>
    </lineage>
</organism>
<dbReference type="InterPro" id="IPR008638">
    <property type="entry name" value="FhaB/CdiA-like_TPS"/>
</dbReference>
<dbReference type="Gene3D" id="2.160.20.10">
    <property type="entry name" value="Single-stranded right-handed beta-helix, Pectin lyase-like"/>
    <property type="match status" value="1"/>
</dbReference>
<dbReference type="InterPro" id="IPR025157">
    <property type="entry name" value="Hemagglutinin_rpt"/>
</dbReference>
<feature type="domain" description="Filamentous haemagglutinin FhaB/tRNA nuclease CdiA-like TPS" evidence="2">
    <location>
        <begin position="91"/>
        <end position="211"/>
    </location>
</feature>
<feature type="compositionally biased region" description="Gly residues" evidence="1">
    <location>
        <begin position="1679"/>
        <end position="1694"/>
    </location>
</feature>
<dbReference type="InterPro" id="IPR044929">
    <property type="entry name" value="DNA/RNA_non-sp_Endonuclease_sf"/>
</dbReference>
<dbReference type="SUPFAM" id="SSF51126">
    <property type="entry name" value="Pectin lyase-like"/>
    <property type="match status" value="1"/>
</dbReference>
<evidence type="ECO:0000313" key="3">
    <source>
        <dbReference type="EMBL" id="ASJ24287.1"/>
    </source>
</evidence>
<evidence type="ECO:0000259" key="2">
    <source>
        <dbReference type="SMART" id="SM00912"/>
    </source>
</evidence>
<proteinExistence type="predicted"/>
<dbReference type="PROSITE" id="PS51257">
    <property type="entry name" value="PROKAR_LIPOPROTEIN"/>
    <property type="match status" value="1"/>
</dbReference>
<dbReference type="Pfam" id="PF13332">
    <property type="entry name" value="Fil_haemagg_2"/>
    <property type="match status" value="2"/>
</dbReference>
<dbReference type="InterPro" id="IPR012334">
    <property type="entry name" value="Pectin_lyas_fold"/>
</dbReference>
<dbReference type="SUPFAM" id="SSF54060">
    <property type="entry name" value="His-Me finger endonucleases"/>
    <property type="match status" value="1"/>
</dbReference>
<evidence type="ECO:0000256" key="1">
    <source>
        <dbReference type="SAM" id="MobiDB-lite"/>
    </source>
</evidence>
<gene>
    <name evidence="3" type="ORF">LHGZ1_1456</name>
</gene>